<name>A0A221W5X8_9PSEU</name>
<organism evidence="6 7">
    <name type="scientific">Actinoalloteichus hoggarensis</name>
    <dbReference type="NCBI Taxonomy" id="1470176"/>
    <lineage>
        <taxon>Bacteria</taxon>
        <taxon>Bacillati</taxon>
        <taxon>Actinomycetota</taxon>
        <taxon>Actinomycetes</taxon>
        <taxon>Pseudonocardiales</taxon>
        <taxon>Pseudonocardiaceae</taxon>
        <taxon>Actinoalloteichus</taxon>
    </lineage>
</organism>
<feature type="region of interest" description="Disordered" evidence="4">
    <location>
        <begin position="1"/>
        <end position="23"/>
    </location>
</feature>
<feature type="compositionally biased region" description="Basic and acidic residues" evidence="4">
    <location>
        <begin position="1"/>
        <end position="14"/>
    </location>
</feature>
<dbReference type="Gene3D" id="3.40.50.1820">
    <property type="entry name" value="alpha/beta hydrolase"/>
    <property type="match status" value="1"/>
</dbReference>
<dbReference type="Pfam" id="PF00561">
    <property type="entry name" value="Abhydrolase_1"/>
    <property type="match status" value="1"/>
</dbReference>
<evidence type="ECO:0000256" key="4">
    <source>
        <dbReference type="SAM" id="MobiDB-lite"/>
    </source>
</evidence>
<sequence length="564" mass="59508">MSRERPARRLDGRPSTKNTRHHRRALVLDRGVTEEKRMRSPLRLPSRSRRLATGLVAAATSTLVLLTGCAPASPPPDPNSDTGTDLGAYLGQELDWGGCEETATNTADAELFANPALECASVEVPLDYGDPEGEKARIALLRLAASGEAEGSLLIDPGGPGGSGTSFVASTVSLWQAGPVAERFDIVGFDPRGTGSSTPALDCYTDEEYDAGDVPRFGAVYDVTSSEEAVELAERCADGSGGVANLVNAGSTNVVRDMDVIRAVLGDDELTYLGYSYGSELGAMYAAAYPEKVRAIVLDGAVSPDLTASEFRLSSFTGVQARFDDLAAFCAESPDCVLGADPAAANDRLHEIVRPLIETPAPTADGRAVSVWDVYLGITGGLYSERRWPEIISALTALDAGQADEMLALRDASHARTPDGAYGLDLDTNIAVRCMDSPRLTPEEQTAFARQVGDVAPMFDLDVFTAGIYHSECEAWPAPPTREEPWLADVGDLPDTLVVSVTGDPATPHEGGIAMARALGGSLLTVDGRQHGAYLLGGSECVDDVVDAYLLDLESPPADARCSL</sequence>
<dbReference type="PANTHER" id="PTHR43248">
    <property type="entry name" value="2-SUCCINYL-6-HYDROXY-2,4-CYCLOHEXADIENE-1-CARBOXYLATE SYNTHASE"/>
    <property type="match status" value="1"/>
</dbReference>
<dbReference type="InterPro" id="IPR051601">
    <property type="entry name" value="Serine_prot/Carboxylest_S33"/>
</dbReference>
<protein>
    <submittedName>
        <fullName evidence="6">Carboxylesterase A</fullName>
        <ecNumber evidence="6">3.1.1.-</ecNumber>
    </submittedName>
</protein>
<keyword evidence="2" id="KW-0732">Signal</keyword>
<evidence type="ECO:0000256" key="1">
    <source>
        <dbReference type="ARBA" id="ARBA00010088"/>
    </source>
</evidence>
<evidence type="ECO:0000256" key="3">
    <source>
        <dbReference type="ARBA" id="ARBA00022801"/>
    </source>
</evidence>
<evidence type="ECO:0000256" key="2">
    <source>
        <dbReference type="ARBA" id="ARBA00022729"/>
    </source>
</evidence>
<proteinExistence type="inferred from homology"/>
<comment type="similarity">
    <text evidence="1">Belongs to the peptidase S33 family.</text>
</comment>
<dbReference type="EMBL" id="CP022521">
    <property type="protein sequence ID" value="ASO21096.1"/>
    <property type="molecule type" value="Genomic_DNA"/>
</dbReference>
<dbReference type="GO" id="GO:0016787">
    <property type="term" value="F:hydrolase activity"/>
    <property type="evidence" value="ECO:0007669"/>
    <property type="project" value="UniProtKB-KW"/>
</dbReference>
<reference evidence="6 7" key="1">
    <citation type="submission" date="2017-07" db="EMBL/GenBank/DDBJ databases">
        <title>Complete genome sequence of Actinoalloteichus hoggarensis DSM 45943, type strain of Actinoalloteichus hoggarensis.</title>
        <authorList>
            <person name="Ruckert C."/>
            <person name="Nouioui I."/>
            <person name="Willmese J."/>
            <person name="van Wezel G."/>
            <person name="Klenk H.-P."/>
            <person name="Kalinowski J."/>
            <person name="Zotchev S.B."/>
        </authorList>
    </citation>
    <scope>NUCLEOTIDE SEQUENCE [LARGE SCALE GENOMIC DNA]</scope>
    <source>
        <strain evidence="6 7">DSM 45943</strain>
    </source>
</reference>
<dbReference type="KEGG" id="ahg:AHOG_17355"/>
<dbReference type="InterPro" id="IPR000073">
    <property type="entry name" value="AB_hydrolase_1"/>
</dbReference>
<dbReference type="PANTHER" id="PTHR43248:SF29">
    <property type="entry name" value="TRIPEPTIDYL AMINOPEPTIDASE"/>
    <property type="match status" value="1"/>
</dbReference>
<dbReference type="AlphaFoldDB" id="A0A221W5X8"/>
<keyword evidence="7" id="KW-1185">Reference proteome</keyword>
<feature type="domain" description="AB hydrolase-1" evidence="5">
    <location>
        <begin position="153"/>
        <end position="535"/>
    </location>
</feature>
<evidence type="ECO:0000313" key="7">
    <source>
        <dbReference type="Proteomes" id="UP000204221"/>
    </source>
</evidence>
<dbReference type="InterPro" id="IPR029058">
    <property type="entry name" value="AB_hydrolase_fold"/>
</dbReference>
<accession>A0A221W5X8</accession>
<keyword evidence="3 6" id="KW-0378">Hydrolase</keyword>
<evidence type="ECO:0000313" key="6">
    <source>
        <dbReference type="EMBL" id="ASO21096.1"/>
    </source>
</evidence>
<dbReference type="SUPFAM" id="SSF53474">
    <property type="entry name" value="alpha/beta-Hydrolases"/>
    <property type="match status" value="1"/>
</dbReference>
<gene>
    <name evidence="6" type="primary">caeA1</name>
    <name evidence="6" type="ORF">AHOG_17355</name>
</gene>
<dbReference type="EC" id="3.1.1.-" evidence="6"/>
<evidence type="ECO:0000259" key="5">
    <source>
        <dbReference type="Pfam" id="PF00561"/>
    </source>
</evidence>
<dbReference type="Proteomes" id="UP000204221">
    <property type="component" value="Chromosome"/>
</dbReference>